<dbReference type="PRINTS" id="PR00359">
    <property type="entry name" value="BP450"/>
</dbReference>
<dbReference type="SUPFAM" id="SSF48264">
    <property type="entry name" value="Cytochrome P450"/>
    <property type="match status" value="1"/>
</dbReference>
<dbReference type="PANTHER" id="PTHR46696">
    <property type="entry name" value="P450, PUTATIVE (EUROFUNG)-RELATED"/>
    <property type="match status" value="1"/>
</dbReference>
<evidence type="ECO:0000256" key="1">
    <source>
        <dbReference type="ARBA" id="ARBA00010617"/>
    </source>
</evidence>
<dbReference type="PANTHER" id="PTHR46696:SF1">
    <property type="entry name" value="CYTOCHROME P450 YJIB-RELATED"/>
    <property type="match status" value="1"/>
</dbReference>
<evidence type="ECO:0000313" key="4">
    <source>
        <dbReference type="Proteomes" id="UP001499863"/>
    </source>
</evidence>
<dbReference type="CDD" id="cd00302">
    <property type="entry name" value="cytochrome_P450"/>
    <property type="match status" value="1"/>
</dbReference>
<keyword evidence="2" id="KW-0560">Oxidoreductase</keyword>
<dbReference type="PROSITE" id="PS00086">
    <property type="entry name" value="CYTOCHROME_P450"/>
    <property type="match status" value="1"/>
</dbReference>
<reference evidence="3 4" key="1">
    <citation type="journal article" date="2019" name="Int. J. Syst. Evol. Microbiol.">
        <title>The Global Catalogue of Microorganisms (GCM) 10K type strain sequencing project: providing services to taxonomists for standard genome sequencing and annotation.</title>
        <authorList>
            <consortium name="The Broad Institute Genomics Platform"/>
            <consortium name="The Broad Institute Genome Sequencing Center for Infectious Disease"/>
            <person name="Wu L."/>
            <person name="Ma J."/>
        </authorList>
    </citation>
    <scope>NUCLEOTIDE SEQUENCE [LARGE SCALE GENOMIC DNA]</scope>
    <source>
        <strain evidence="3 4">JCM 12393</strain>
    </source>
</reference>
<dbReference type="Pfam" id="PF00067">
    <property type="entry name" value="p450"/>
    <property type="match status" value="1"/>
</dbReference>
<dbReference type="Gene3D" id="1.10.630.10">
    <property type="entry name" value="Cytochrome P450"/>
    <property type="match status" value="1"/>
</dbReference>
<proteinExistence type="inferred from homology"/>
<gene>
    <name evidence="3" type="ORF">GCM10009639_23670</name>
</gene>
<dbReference type="InterPro" id="IPR017972">
    <property type="entry name" value="Cyt_P450_CS"/>
</dbReference>
<dbReference type="InterPro" id="IPR001128">
    <property type="entry name" value="Cyt_P450"/>
</dbReference>
<accession>A0ABN1XXE1</accession>
<keyword evidence="2" id="KW-0479">Metal-binding</keyword>
<name>A0ABN1XXE1_9ACTN</name>
<evidence type="ECO:0000313" key="3">
    <source>
        <dbReference type="EMBL" id="GAA1392318.1"/>
    </source>
</evidence>
<comment type="caution">
    <text evidence="3">The sequence shown here is derived from an EMBL/GenBank/DDBJ whole genome shotgun (WGS) entry which is preliminary data.</text>
</comment>
<dbReference type="EMBL" id="BAAAKJ010000122">
    <property type="protein sequence ID" value="GAA1392318.1"/>
    <property type="molecule type" value="Genomic_DNA"/>
</dbReference>
<sequence length="367" mass="39321">MARPFGPIRRVPRLGWVASEPTLIRAVLNDHEHFTLLGEGGVGHLWEQILGPYVTRLFDGAGHADLRRRARDLFTEQNSAALVERAAGPVYADVTARLAAGDQVDVAAAARLVVGRLMADLLGLRLPPDSPDSAYLETFAAGERLAALALDTTASTELPPERIEAAKDIVRSLTSGVPAAYADAAPDTLLGRCREAGITLEEASGLASLLLVAGTETAASAMARTVALIHDTEQQEPLRADPGLIPDAVREGLRVTTPAPVIGRHVSADVTLAGRRLRKDERILLVTYAADNLAGAFDLARPYDPRSRQLWFGAGRHLCLGAPVARAEIARMVEAVCTAGRPYRIVSRGYARKVMIPSYASLVVELR</sequence>
<organism evidence="3 4">
    <name type="scientific">Kitasatospora putterlickiae</name>
    <dbReference type="NCBI Taxonomy" id="221725"/>
    <lineage>
        <taxon>Bacteria</taxon>
        <taxon>Bacillati</taxon>
        <taxon>Actinomycetota</taxon>
        <taxon>Actinomycetes</taxon>
        <taxon>Kitasatosporales</taxon>
        <taxon>Streptomycetaceae</taxon>
        <taxon>Kitasatospora</taxon>
    </lineage>
</organism>
<keyword evidence="2" id="KW-0408">Iron</keyword>
<keyword evidence="4" id="KW-1185">Reference proteome</keyword>
<comment type="similarity">
    <text evidence="1 2">Belongs to the cytochrome P450 family.</text>
</comment>
<evidence type="ECO:0000256" key="2">
    <source>
        <dbReference type="RuleBase" id="RU000461"/>
    </source>
</evidence>
<dbReference type="InterPro" id="IPR002397">
    <property type="entry name" value="Cyt_P450_B"/>
</dbReference>
<protein>
    <submittedName>
        <fullName evidence="3">Cytochrome P450</fullName>
    </submittedName>
</protein>
<keyword evidence="2" id="KW-0349">Heme</keyword>
<dbReference type="InterPro" id="IPR036396">
    <property type="entry name" value="Cyt_P450_sf"/>
</dbReference>
<keyword evidence="2" id="KW-0503">Monooxygenase</keyword>
<dbReference type="Proteomes" id="UP001499863">
    <property type="component" value="Unassembled WGS sequence"/>
</dbReference>